<name>A0A6A3JFN4_9STRA</name>
<keyword evidence="4" id="KW-1185">Reference proteome</keyword>
<gene>
    <name evidence="1" type="ORF">PR001_g20914</name>
    <name evidence="2" type="ORF">PR003_g26907</name>
</gene>
<sequence length="130" mass="14521">MPKASVPESVEVTSDELELEAELVSPPPEVQEYQDEEAEVMDLPSCAWPSTPVRRLEEEYIRCMRVSQEDLDLEPAVYIQEGSELLSRLRDELAMLPELKDFSPECDISTADVGVLAGLVPQKRRSCGPS</sequence>
<evidence type="ECO:0000313" key="1">
    <source>
        <dbReference type="EMBL" id="KAE8992507.1"/>
    </source>
</evidence>
<evidence type="ECO:0000313" key="4">
    <source>
        <dbReference type="Proteomes" id="UP000434957"/>
    </source>
</evidence>
<evidence type="ECO:0000313" key="3">
    <source>
        <dbReference type="Proteomes" id="UP000429607"/>
    </source>
</evidence>
<comment type="caution">
    <text evidence="1">The sequence shown here is derived from an EMBL/GenBank/DDBJ whole genome shotgun (WGS) entry which is preliminary data.</text>
</comment>
<dbReference type="Proteomes" id="UP000434957">
    <property type="component" value="Unassembled WGS sequence"/>
</dbReference>
<proteinExistence type="predicted"/>
<dbReference type="EMBL" id="QXFV01002122">
    <property type="protein sequence ID" value="KAE8992507.1"/>
    <property type="molecule type" value="Genomic_DNA"/>
</dbReference>
<organism evidence="1 3">
    <name type="scientific">Phytophthora rubi</name>
    <dbReference type="NCBI Taxonomy" id="129364"/>
    <lineage>
        <taxon>Eukaryota</taxon>
        <taxon>Sar</taxon>
        <taxon>Stramenopiles</taxon>
        <taxon>Oomycota</taxon>
        <taxon>Peronosporomycetes</taxon>
        <taxon>Peronosporales</taxon>
        <taxon>Peronosporaceae</taxon>
        <taxon>Phytophthora</taxon>
    </lineage>
</organism>
<reference evidence="1 3" key="1">
    <citation type="submission" date="2018-09" db="EMBL/GenBank/DDBJ databases">
        <title>Genomic investigation of the strawberry pathogen Phytophthora fragariae indicates pathogenicity is determined by transcriptional variation in three key races.</title>
        <authorList>
            <person name="Adams T.M."/>
            <person name="Armitage A.D."/>
            <person name="Sobczyk M.K."/>
            <person name="Bates H.J."/>
            <person name="Dunwell J.M."/>
            <person name="Nellist C.F."/>
            <person name="Harrison R.J."/>
        </authorList>
    </citation>
    <scope>NUCLEOTIDE SEQUENCE [LARGE SCALE GENOMIC DNA]</scope>
    <source>
        <strain evidence="1 3">SCRP249</strain>
        <strain evidence="2 4">SCRP333</strain>
    </source>
</reference>
<accession>A0A6A3JFN4</accession>
<dbReference type="Proteomes" id="UP000429607">
    <property type="component" value="Unassembled WGS sequence"/>
</dbReference>
<dbReference type="AlphaFoldDB" id="A0A6A3JFN4"/>
<evidence type="ECO:0000313" key="2">
    <source>
        <dbReference type="EMBL" id="KAE9284221.1"/>
    </source>
</evidence>
<dbReference type="EMBL" id="QXFT01003605">
    <property type="protein sequence ID" value="KAE9284221.1"/>
    <property type="molecule type" value="Genomic_DNA"/>
</dbReference>
<protein>
    <submittedName>
        <fullName evidence="1">Uncharacterized protein</fullName>
    </submittedName>
</protein>